<proteinExistence type="inferred from homology"/>
<evidence type="ECO:0000256" key="1">
    <source>
        <dbReference type="ARBA" id="ARBA00006641"/>
    </source>
</evidence>
<evidence type="ECO:0000313" key="9">
    <source>
        <dbReference type="EMBL" id="QDU89874.1"/>
    </source>
</evidence>
<evidence type="ECO:0000256" key="7">
    <source>
        <dbReference type="ARBA" id="ARBA00030836"/>
    </source>
</evidence>
<keyword evidence="6" id="KW-0788">Thiol protease</keyword>
<dbReference type="PANTHER" id="PTHR23402:SF1">
    <property type="entry name" value="PYROGLUTAMYL-PEPTIDASE I"/>
    <property type="match status" value="1"/>
</dbReference>
<dbReference type="PIRSF" id="PIRSF015592">
    <property type="entry name" value="Prld-crbxl_pptds"/>
    <property type="match status" value="1"/>
</dbReference>
<accession>A0A518DEH0</accession>
<keyword evidence="10" id="KW-1185">Reference proteome</keyword>
<dbReference type="Proteomes" id="UP000317429">
    <property type="component" value="Chromosome"/>
</dbReference>
<dbReference type="InterPro" id="IPR000816">
    <property type="entry name" value="Peptidase_C15"/>
</dbReference>
<evidence type="ECO:0000256" key="4">
    <source>
        <dbReference type="ARBA" id="ARBA00022670"/>
    </source>
</evidence>
<dbReference type="Pfam" id="PF01470">
    <property type="entry name" value="Peptidase_C15"/>
    <property type="match status" value="1"/>
</dbReference>
<dbReference type="KEGG" id="pnd:Pla175_32700"/>
<evidence type="ECO:0000256" key="8">
    <source>
        <dbReference type="ARBA" id="ARBA00031559"/>
    </source>
</evidence>
<evidence type="ECO:0000256" key="6">
    <source>
        <dbReference type="ARBA" id="ARBA00022807"/>
    </source>
</evidence>
<keyword evidence="5 9" id="KW-0378">Hydrolase</keyword>
<evidence type="ECO:0000313" key="10">
    <source>
        <dbReference type="Proteomes" id="UP000317429"/>
    </source>
</evidence>
<gene>
    <name evidence="9" type="primary">pcp</name>
    <name evidence="9" type="ORF">Pla175_32700</name>
</gene>
<organism evidence="9 10">
    <name type="scientific">Pirellulimonas nuda</name>
    <dbReference type="NCBI Taxonomy" id="2528009"/>
    <lineage>
        <taxon>Bacteria</taxon>
        <taxon>Pseudomonadati</taxon>
        <taxon>Planctomycetota</taxon>
        <taxon>Planctomycetia</taxon>
        <taxon>Pirellulales</taxon>
        <taxon>Lacipirellulaceae</taxon>
        <taxon>Pirellulimonas</taxon>
    </lineage>
</organism>
<dbReference type="RefSeq" id="WP_145287227.1">
    <property type="nucleotide sequence ID" value="NZ_CP036291.1"/>
</dbReference>
<evidence type="ECO:0000256" key="5">
    <source>
        <dbReference type="ARBA" id="ARBA00022801"/>
    </source>
</evidence>
<name>A0A518DEH0_9BACT</name>
<dbReference type="PANTHER" id="PTHR23402">
    <property type="entry name" value="PROTEASE FAMILY C15 PYROGLUTAMYL-PEPTIDASE I-RELATED"/>
    <property type="match status" value="1"/>
</dbReference>
<keyword evidence="3" id="KW-0963">Cytoplasm</keyword>
<sequence>MPRVLLTAFGPYDVWQDNASWLVLEQLTRTYSGDARLTTRRYPVDYDTLRDRLASDLKTRFDAVLCLGQSPGSAVVQLERFAINVAGAGPQTNGQCRPLVTDGPAAYRSGLPLEKWRGALTERGVPCEVSHHAGDYLCNAAMYYAHYWNEQNGHDCQAVLAHLPLTPQQVIASGRALPSLPLAVSVAAVELMIASVGQPALA</sequence>
<dbReference type="AlphaFoldDB" id="A0A518DEH0"/>
<dbReference type="GO" id="GO:0005829">
    <property type="term" value="C:cytosol"/>
    <property type="evidence" value="ECO:0007669"/>
    <property type="project" value="InterPro"/>
</dbReference>
<protein>
    <recommendedName>
        <fullName evidence="2">Pyrrolidone-carboxylate peptidase</fullName>
    </recommendedName>
    <alternativeName>
        <fullName evidence="7">5-oxoprolyl-peptidase</fullName>
    </alternativeName>
    <alternativeName>
        <fullName evidence="8">Pyroglutamyl-peptidase I</fullName>
    </alternativeName>
</protein>
<dbReference type="CDD" id="cd00501">
    <property type="entry name" value="Peptidase_C15"/>
    <property type="match status" value="1"/>
</dbReference>
<evidence type="ECO:0000256" key="3">
    <source>
        <dbReference type="ARBA" id="ARBA00022490"/>
    </source>
</evidence>
<comment type="similarity">
    <text evidence="1">Belongs to the peptidase C15 family.</text>
</comment>
<dbReference type="Gene3D" id="3.40.630.20">
    <property type="entry name" value="Peptidase C15, pyroglutamyl peptidase I-like"/>
    <property type="match status" value="1"/>
</dbReference>
<dbReference type="GO" id="GO:0006508">
    <property type="term" value="P:proteolysis"/>
    <property type="evidence" value="ECO:0007669"/>
    <property type="project" value="UniProtKB-KW"/>
</dbReference>
<dbReference type="EMBL" id="CP036291">
    <property type="protein sequence ID" value="QDU89874.1"/>
    <property type="molecule type" value="Genomic_DNA"/>
</dbReference>
<evidence type="ECO:0000256" key="2">
    <source>
        <dbReference type="ARBA" id="ARBA00019191"/>
    </source>
</evidence>
<dbReference type="PRINTS" id="PR00706">
    <property type="entry name" value="PYROGLUPTASE"/>
</dbReference>
<keyword evidence="4" id="KW-0645">Protease</keyword>
<dbReference type="InterPro" id="IPR036440">
    <property type="entry name" value="Peptidase_C15-like_sf"/>
</dbReference>
<dbReference type="InterPro" id="IPR016125">
    <property type="entry name" value="Peptidase_C15-like"/>
</dbReference>
<dbReference type="OrthoDB" id="9779738at2"/>
<dbReference type="GO" id="GO:0016920">
    <property type="term" value="F:pyroglutamyl-peptidase activity"/>
    <property type="evidence" value="ECO:0007669"/>
    <property type="project" value="InterPro"/>
</dbReference>
<reference evidence="9 10" key="1">
    <citation type="submission" date="2019-02" db="EMBL/GenBank/DDBJ databases">
        <title>Deep-cultivation of Planctomycetes and their phenomic and genomic characterization uncovers novel biology.</title>
        <authorList>
            <person name="Wiegand S."/>
            <person name="Jogler M."/>
            <person name="Boedeker C."/>
            <person name="Pinto D."/>
            <person name="Vollmers J."/>
            <person name="Rivas-Marin E."/>
            <person name="Kohn T."/>
            <person name="Peeters S.H."/>
            <person name="Heuer A."/>
            <person name="Rast P."/>
            <person name="Oberbeckmann S."/>
            <person name="Bunk B."/>
            <person name="Jeske O."/>
            <person name="Meyerdierks A."/>
            <person name="Storesund J.E."/>
            <person name="Kallscheuer N."/>
            <person name="Luecker S."/>
            <person name="Lage O.M."/>
            <person name="Pohl T."/>
            <person name="Merkel B.J."/>
            <person name="Hornburger P."/>
            <person name="Mueller R.-W."/>
            <person name="Bruemmer F."/>
            <person name="Labrenz M."/>
            <person name="Spormann A.M."/>
            <person name="Op den Camp H."/>
            <person name="Overmann J."/>
            <person name="Amann R."/>
            <person name="Jetten M.S.M."/>
            <person name="Mascher T."/>
            <person name="Medema M.H."/>
            <person name="Devos D.P."/>
            <person name="Kaster A.-K."/>
            <person name="Ovreas L."/>
            <person name="Rohde M."/>
            <person name="Galperin M.Y."/>
            <person name="Jogler C."/>
        </authorList>
    </citation>
    <scope>NUCLEOTIDE SEQUENCE [LARGE SCALE GENOMIC DNA]</scope>
    <source>
        <strain evidence="9 10">Pla175</strain>
    </source>
</reference>
<dbReference type="SUPFAM" id="SSF53182">
    <property type="entry name" value="Pyrrolidone carboxyl peptidase (pyroglutamate aminopeptidase)"/>
    <property type="match status" value="1"/>
</dbReference>